<proteinExistence type="predicted"/>
<evidence type="ECO:0000313" key="5">
    <source>
        <dbReference type="Proteomes" id="UP001629246"/>
    </source>
</evidence>
<name>A0ABW9AEC4_9BURK</name>
<dbReference type="InterPro" id="IPR029058">
    <property type="entry name" value="AB_hydrolase_fold"/>
</dbReference>
<dbReference type="PANTHER" id="PTHR43037">
    <property type="entry name" value="UNNAMED PRODUCT-RELATED"/>
    <property type="match status" value="1"/>
</dbReference>
<dbReference type="PANTHER" id="PTHR43037:SF1">
    <property type="entry name" value="BLL1128 PROTEIN"/>
    <property type="match status" value="1"/>
</dbReference>
<reference evidence="4 5" key="1">
    <citation type="journal article" date="2024" name="Chem. Sci.">
        <title>Discovery of megapolipeptins by genome mining of a Burkholderiales bacteria collection.</title>
        <authorList>
            <person name="Paulo B.S."/>
            <person name="Recchia M.J.J."/>
            <person name="Lee S."/>
            <person name="Fergusson C.H."/>
            <person name="Romanowski S.B."/>
            <person name="Hernandez A."/>
            <person name="Krull N."/>
            <person name="Liu D.Y."/>
            <person name="Cavanagh H."/>
            <person name="Bos A."/>
            <person name="Gray C.A."/>
            <person name="Murphy B.T."/>
            <person name="Linington R.G."/>
            <person name="Eustaquio A.S."/>
        </authorList>
    </citation>
    <scope>NUCLEOTIDE SEQUENCE [LARGE SCALE GENOMIC DNA]</scope>
    <source>
        <strain evidence="4 5">RL21-008-BIB-A</strain>
    </source>
</reference>
<comment type="caution">
    <text evidence="4">The sequence shown here is derived from an EMBL/GenBank/DDBJ whole genome shotgun (WGS) entry which is preliminary data.</text>
</comment>
<dbReference type="InterPro" id="IPR050955">
    <property type="entry name" value="Plant_Biomass_Hydrol_Est"/>
</dbReference>
<evidence type="ECO:0000256" key="1">
    <source>
        <dbReference type="ARBA" id="ARBA00022729"/>
    </source>
</evidence>
<evidence type="ECO:0000256" key="2">
    <source>
        <dbReference type="ARBA" id="ARBA00022801"/>
    </source>
</evidence>
<keyword evidence="1" id="KW-0732">Signal</keyword>
<keyword evidence="5" id="KW-1185">Reference proteome</keyword>
<dbReference type="Gene3D" id="3.40.50.1820">
    <property type="entry name" value="alpha/beta hydrolase"/>
    <property type="match status" value="1"/>
</dbReference>
<dbReference type="SUPFAM" id="SSF53474">
    <property type="entry name" value="alpha/beta-Hydrolases"/>
    <property type="match status" value="1"/>
</dbReference>
<feature type="region of interest" description="Disordered" evidence="3">
    <location>
        <begin position="38"/>
        <end position="64"/>
    </location>
</feature>
<dbReference type="NCBIfam" id="TIGR01840">
    <property type="entry name" value="esterase_phb"/>
    <property type="match status" value="1"/>
</dbReference>
<dbReference type="InterPro" id="IPR010126">
    <property type="entry name" value="Esterase_phb"/>
</dbReference>
<protein>
    <submittedName>
        <fullName evidence="4">PHB depolymerase family esterase</fullName>
    </submittedName>
</protein>
<sequence length="399" mass="41292">MSQLRDLQARMAEITRLLGTQGAGKATQAIQDALAAAGLTSRPGPTGKREAEPAQAPVSRPRSATQGFVTNLLAGLGGLGAGSAQPAADAEPETAGVPRPAGSFVNGVYSNGAGSRRYKVYVPSAHVAGRAMPLLVMLHGCTQDPDDFARGTQMNRLAEEQGFLVVYPAQEASANSSRCWNWFKSIDQTRDQGEPSLIAGITHQVIEQYGAHRDEVYVAGLSAGGAMAVIMGTSYPDLYRAVGVHSGLPYAAASDLPSALSAMKGGARRPASGAGKAGAALAAIPVIVFHGDRDATVSPANGERVLNDFMAGYQSGAQLGNSGAPGAISTIMDEGSVEGGHRFSRTSLHTEGRPVLAEHWLIHGAGHAWAGGSAQGTYTDAKGPDASREMLRFFKTQGT</sequence>
<dbReference type="Pfam" id="PF10503">
    <property type="entry name" value="Esterase_PHB"/>
    <property type="match status" value="1"/>
</dbReference>
<dbReference type="Proteomes" id="UP001629246">
    <property type="component" value="Unassembled WGS sequence"/>
</dbReference>
<accession>A0ABW9AEC4</accession>
<dbReference type="RefSeq" id="WP_408160026.1">
    <property type="nucleotide sequence ID" value="NZ_JAQQFM010000010.1"/>
</dbReference>
<keyword evidence="2" id="KW-0378">Hydrolase</keyword>
<gene>
    <name evidence="4" type="ORF">PQR62_21205</name>
</gene>
<dbReference type="EMBL" id="JAQQFM010000010">
    <property type="protein sequence ID" value="MFL9926806.1"/>
    <property type="molecule type" value="Genomic_DNA"/>
</dbReference>
<evidence type="ECO:0000256" key="3">
    <source>
        <dbReference type="SAM" id="MobiDB-lite"/>
    </source>
</evidence>
<organism evidence="4 5">
    <name type="scientific">Herbaspirillum lusitanum</name>
    <dbReference type="NCBI Taxonomy" id="213312"/>
    <lineage>
        <taxon>Bacteria</taxon>
        <taxon>Pseudomonadati</taxon>
        <taxon>Pseudomonadota</taxon>
        <taxon>Betaproteobacteria</taxon>
        <taxon>Burkholderiales</taxon>
        <taxon>Oxalobacteraceae</taxon>
        <taxon>Herbaspirillum</taxon>
    </lineage>
</organism>
<evidence type="ECO:0000313" key="4">
    <source>
        <dbReference type="EMBL" id="MFL9926806.1"/>
    </source>
</evidence>